<dbReference type="Proteomes" id="UP001157069">
    <property type="component" value="Unassembled WGS sequence"/>
</dbReference>
<gene>
    <name evidence="2" type="ORF">GCM10025869_14980</name>
</gene>
<reference evidence="3" key="1">
    <citation type="journal article" date="2019" name="Int. J. Syst. Evol. Microbiol.">
        <title>The Global Catalogue of Microorganisms (GCM) 10K type strain sequencing project: providing services to taxonomists for standard genome sequencing and annotation.</title>
        <authorList>
            <consortium name="The Broad Institute Genomics Platform"/>
            <consortium name="The Broad Institute Genome Sequencing Center for Infectious Disease"/>
            <person name="Wu L."/>
            <person name="Ma J."/>
        </authorList>
    </citation>
    <scope>NUCLEOTIDE SEQUENCE [LARGE SCALE GENOMIC DNA]</scope>
    <source>
        <strain evidence="3">NBRC 108755</strain>
    </source>
</reference>
<dbReference type="EMBL" id="BSVA01000001">
    <property type="protein sequence ID" value="GMA90969.1"/>
    <property type="molecule type" value="Genomic_DNA"/>
</dbReference>
<sequence length="137" mass="14517">MRCEQPLERGHDHDSAVVGHGCRERLDLLGAVDDAEGVAHPLHERSRDRDGAFEGVTRRLTPQLIGNRRDEAARRGHGLGARVGQQEAAGAVGALRLPGCEHGLAERGRLLIAEDARDGQAGELGHGIGSETPDDAG</sequence>
<evidence type="ECO:0000313" key="3">
    <source>
        <dbReference type="Proteomes" id="UP001157069"/>
    </source>
</evidence>
<protein>
    <submittedName>
        <fullName evidence="2">Uncharacterized protein</fullName>
    </submittedName>
</protein>
<organism evidence="2 3">
    <name type="scientific">Homoserinibacter gongjuensis</name>
    <dbReference type="NCBI Taxonomy" id="1162968"/>
    <lineage>
        <taxon>Bacteria</taxon>
        <taxon>Bacillati</taxon>
        <taxon>Actinomycetota</taxon>
        <taxon>Actinomycetes</taxon>
        <taxon>Micrococcales</taxon>
        <taxon>Microbacteriaceae</taxon>
        <taxon>Homoserinibacter</taxon>
    </lineage>
</organism>
<name>A0ABQ6JUL6_9MICO</name>
<accession>A0ABQ6JUL6</accession>
<proteinExistence type="predicted"/>
<comment type="caution">
    <text evidence="2">The sequence shown here is derived from an EMBL/GenBank/DDBJ whole genome shotgun (WGS) entry which is preliminary data.</text>
</comment>
<feature type="region of interest" description="Disordered" evidence="1">
    <location>
        <begin position="118"/>
        <end position="137"/>
    </location>
</feature>
<keyword evidence="3" id="KW-1185">Reference proteome</keyword>
<evidence type="ECO:0000313" key="2">
    <source>
        <dbReference type="EMBL" id="GMA90969.1"/>
    </source>
</evidence>
<evidence type="ECO:0000256" key="1">
    <source>
        <dbReference type="SAM" id="MobiDB-lite"/>
    </source>
</evidence>